<reference evidence="2 3" key="1">
    <citation type="submission" date="2014-03" db="EMBL/GenBank/DDBJ databases">
        <title>Draft genome of the hookworm Oesophagostomum dentatum.</title>
        <authorList>
            <person name="Mitreva M."/>
        </authorList>
    </citation>
    <scope>NUCLEOTIDE SEQUENCE [LARGE SCALE GENOMIC DNA]</scope>
    <source>
        <strain evidence="2 3">OD-Hann</strain>
    </source>
</reference>
<feature type="domain" description="Fungal lipase-type" evidence="1">
    <location>
        <begin position="18"/>
        <end position="112"/>
    </location>
</feature>
<protein>
    <submittedName>
        <fullName evidence="2">Triacylglycerol lipase</fullName>
    </submittedName>
</protein>
<dbReference type="CDD" id="cd00519">
    <property type="entry name" value="Lipase_3"/>
    <property type="match status" value="1"/>
</dbReference>
<evidence type="ECO:0000313" key="2">
    <source>
        <dbReference type="EMBL" id="KHJ91093.1"/>
    </source>
</evidence>
<evidence type="ECO:0000259" key="1">
    <source>
        <dbReference type="Pfam" id="PF01764"/>
    </source>
</evidence>
<dbReference type="OrthoDB" id="5821984at2759"/>
<dbReference type="Proteomes" id="UP000053660">
    <property type="component" value="Unassembled WGS sequence"/>
</dbReference>
<proteinExistence type="predicted"/>
<dbReference type="PANTHER" id="PTHR45908">
    <property type="entry name" value="PROTEIN CBG11750-RELATED"/>
    <property type="match status" value="1"/>
</dbReference>
<dbReference type="InterPro" id="IPR029058">
    <property type="entry name" value="AB_hydrolase_fold"/>
</dbReference>
<dbReference type="Gene3D" id="3.40.50.1820">
    <property type="entry name" value="alpha/beta hydrolase"/>
    <property type="match status" value="1"/>
</dbReference>
<sequence>MQFLDNFCILSCFKIILNCRGTDRNTELFMEGDETLFKNHTQWAAGGTVSKYFGNAFQRLWMEGIKDDITTLQSQNPTYELWITGHSLGGALASLAASYIANTKMFASNKVTL</sequence>
<dbReference type="Pfam" id="PF01764">
    <property type="entry name" value="Lipase_3"/>
    <property type="match status" value="1"/>
</dbReference>
<gene>
    <name evidence="2" type="ORF">OESDEN_09047</name>
</gene>
<dbReference type="GO" id="GO:0006629">
    <property type="term" value="P:lipid metabolic process"/>
    <property type="evidence" value="ECO:0007669"/>
    <property type="project" value="InterPro"/>
</dbReference>
<dbReference type="PANTHER" id="PTHR45908:SF24">
    <property type="entry name" value="FUNGAL LIPASE-LIKE DOMAIN-CONTAINING PROTEIN"/>
    <property type="match status" value="1"/>
</dbReference>
<name>A0A0B1T0M0_OESDE</name>
<dbReference type="EMBL" id="KN552348">
    <property type="protein sequence ID" value="KHJ91093.1"/>
    <property type="molecule type" value="Genomic_DNA"/>
</dbReference>
<feature type="non-terminal residue" evidence="2">
    <location>
        <position position="113"/>
    </location>
</feature>
<accession>A0A0B1T0M0</accession>
<dbReference type="AlphaFoldDB" id="A0A0B1T0M0"/>
<dbReference type="InterPro" id="IPR002921">
    <property type="entry name" value="Fungal_lipase-type"/>
</dbReference>
<dbReference type="SUPFAM" id="SSF53474">
    <property type="entry name" value="alpha/beta-Hydrolases"/>
    <property type="match status" value="1"/>
</dbReference>
<evidence type="ECO:0000313" key="3">
    <source>
        <dbReference type="Proteomes" id="UP000053660"/>
    </source>
</evidence>
<organism evidence="2 3">
    <name type="scientific">Oesophagostomum dentatum</name>
    <name type="common">Nodular worm</name>
    <dbReference type="NCBI Taxonomy" id="61180"/>
    <lineage>
        <taxon>Eukaryota</taxon>
        <taxon>Metazoa</taxon>
        <taxon>Ecdysozoa</taxon>
        <taxon>Nematoda</taxon>
        <taxon>Chromadorea</taxon>
        <taxon>Rhabditida</taxon>
        <taxon>Rhabditina</taxon>
        <taxon>Rhabditomorpha</taxon>
        <taxon>Strongyloidea</taxon>
        <taxon>Strongylidae</taxon>
        <taxon>Oesophagostomum</taxon>
    </lineage>
</organism>
<keyword evidence="3" id="KW-1185">Reference proteome</keyword>